<comment type="subcellular location">
    <subcellularLocation>
        <location evidence="1">Nucleus</location>
    </subcellularLocation>
</comment>
<dbReference type="GO" id="GO:0005634">
    <property type="term" value="C:nucleus"/>
    <property type="evidence" value="ECO:0007669"/>
    <property type="project" value="UniProtKB-SubCell"/>
</dbReference>
<dbReference type="GO" id="GO:0000160">
    <property type="term" value="P:phosphorelay signal transduction system"/>
    <property type="evidence" value="ECO:0007669"/>
    <property type="project" value="UniProtKB-KW"/>
</dbReference>
<dbReference type="PROSITE" id="PS50110">
    <property type="entry name" value="RESPONSE_REGULATORY"/>
    <property type="match status" value="1"/>
</dbReference>
<dbReference type="InterPro" id="IPR001789">
    <property type="entry name" value="Sig_transdc_resp-reg_receiver"/>
</dbReference>
<keyword evidence="9" id="KW-1185">Reference proteome</keyword>
<evidence type="ECO:0000256" key="3">
    <source>
        <dbReference type="ARBA" id="ARBA00023015"/>
    </source>
</evidence>
<dbReference type="EMBL" id="CAMAPF010001018">
    <property type="protein sequence ID" value="CAH9139776.1"/>
    <property type="molecule type" value="Genomic_DNA"/>
</dbReference>
<sequence>MPDVNGFELQHMIVIAFVTAENPHDALGALRARGNFAFDLVILDVHMPDINGFELQLMIAHEFQALPIALMSIDKQEGIVRQGMRNGAISFIEKPVSENALKCLWQFLIAQKKGYVRCSAMELHVEMTPTPSAAATCTTNFAAYQKSVEQMTTTTEPFFETKMGKKKLVWTDLLHFKFLDAIASVGVENAVPNNILKAMNEPGLTRENVASHLQKYRKFLRRQNNEELESNFPSNNSDGYQPRSVAPKRVSTFAQFGQLFTRCQGKPAAAAPCSSSQSLSLYSANNDDISGVSLSEQEESLFHRGLTRDRDYPITESPEPYYLTPEITFDGGPSLTFGGDTDYSPCFGNVQQFSSSQFGESEMMPFSPPPPQASLIMGFSTFENWDQNHTKTAAFNREVSAGEHISGANPTYNYLSNDQQSGYEHAMMNYNDSDSVGFGQSYDPHWFGQSLIQGQAREEMAFGAG</sequence>
<dbReference type="Gene3D" id="3.40.50.2300">
    <property type="match status" value="1"/>
</dbReference>
<evidence type="ECO:0000256" key="4">
    <source>
        <dbReference type="ARBA" id="ARBA00023163"/>
    </source>
</evidence>
<dbReference type="Pfam" id="PF00072">
    <property type="entry name" value="Response_reg"/>
    <property type="match status" value="1"/>
</dbReference>
<dbReference type="NCBIfam" id="TIGR01557">
    <property type="entry name" value="myb_SHAQKYF"/>
    <property type="match status" value="1"/>
</dbReference>
<reference evidence="8" key="1">
    <citation type="submission" date="2022-07" db="EMBL/GenBank/DDBJ databases">
        <authorList>
            <person name="Macas J."/>
            <person name="Novak P."/>
            <person name="Neumann P."/>
        </authorList>
    </citation>
    <scope>NUCLEOTIDE SEQUENCE</scope>
</reference>
<evidence type="ECO:0000313" key="9">
    <source>
        <dbReference type="Proteomes" id="UP001152523"/>
    </source>
</evidence>
<keyword evidence="4" id="KW-0804">Transcription</keyword>
<dbReference type="SUPFAM" id="SSF46689">
    <property type="entry name" value="Homeodomain-like"/>
    <property type="match status" value="1"/>
</dbReference>
<accession>A0AAV0FVY4</accession>
<keyword evidence="5" id="KW-0539">Nucleus</keyword>
<keyword evidence="6" id="KW-0597">Phosphoprotein</keyword>
<proteinExistence type="predicted"/>
<evidence type="ECO:0000256" key="1">
    <source>
        <dbReference type="ARBA" id="ARBA00004123"/>
    </source>
</evidence>
<dbReference type="InterPro" id="IPR009057">
    <property type="entry name" value="Homeodomain-like_sf"/>
</dbReference>
<evidence type="ECO:0000313" key="8">
    <source>
        <dbReference type="EMBL" id="CAH9139776.1"/>
    </source>
</evidence>
<dbReference type="Proteomes" id="UP001152523">
    <property type="component" value="Unassembled WGS sequence"/>
</dbReference>
<evidence type="ECO:0000259" key="7">
    <source>
        <dbReference type="PROSITE" id="PS50110"/>
    </source>
</evidence>
<name>A0AAV0FVY4_9ASTE</name>
<dbReference type="GO" id="GO:0009736">
    <property type="term" value="P:cytokinin-activated signaling pathway"/>
    <property type="evidence" value="ECO:0007669"/>
    <property type="project" value="InterPro"/>
</dbReference>
<dbReference type="InterPro" id="IPR045279">
    <property type="entry name" value="ARR-like"/>
</dbReference>
<feature type="modified residue" description="4-aspartylphosphate" evidence="6">
    <location>
        <position position="44"/>
    </location>
</feature>
<dbReference type="PANTHER" id="PTHR43874">
    <property type="entry name" value="TWO-COMPONENT RESPONSE REGULATOR"/>
    <property type="match status" value="1"/>
</dbReference>
<keyword evidence="2" id="KW-0902">Two-component regulatory system</keyword>
<dbReference type="FunFam" id="1.10.10.60:FF:000007">
    <property type="entry name" value="Two-component response regulator"/>
    <property type="match status" value="1"/>
</dbReference>
<gene>
    <name evidence="8" type="ORF">CEPIT_LOCUS37839</name>
</gene>
<dbReference type="AlphaFoldDB" id="A0AAV0FVY4"/>
<dbReference type="InterPro" id="IPR006447">
    <property type="entry name" value="Myb_dom_plants"/>
</dbReference>
<organism evidence="8 9">
    <name type="scientific">Cuscuta epithymum</name>
    <dbReference type="NCBI Taxonomy" id="186058"/>
    <lineage>
        <taxon>Eukaryota</taxon>
        <taxon>Viridiplantae</taxon>
        <taxon>Streptophyta</taxon>
        <taxon>Embryophyta</taxon>
        <taxon>Tracheophyta</taxon>
        <taxon>Spermatophyta</taxon>
        <taxon>Magnoliopsida</taxon>
        <taxon>eudicotyledons</taxon>
        <taxon>Gunneridae</taxon>
        <taxon>Pentapetalae</taxon>
        <taxon>asterids</taxon>
        <taxon>lamiids</taxon>
        <taxon>Solanales</taxon>
        <taxon>Convolvulaceae</taxon>
        <taxon>Cuscuteae</taxon>
        <taxon>Cuscuta</taxon>
        <taxon>Cuscuta subgen. Cuscuta</taxon>
    </lineage>
</organism>
<protein>
    <recommendedName>
        <fullName evidence="7">Response regulatory domain-containing protein</fullName>
    </recommendedName>
</protein>
<dbReference type="GO" id="GO:0003677">
    <property type="term" value="F:DNA binding"/>
    <property type="evidence" value="ECO:0007669"/>
    <property type="project" value="InterPro"/>
</dbReference>
<evidence type="ECO:0000256" key="6">
    <source>
        <dbReference type="PROSITE-ProRule" id="PRU00169"/>
    </source>
</evidence>
<evidence type="ECO:0000256" key="2">
    <source>
        <dbReference type="ARBA" id="ARBA00023012"/>
    </source>
</evidence>
<comment type="caution">
    <text evidence="8">The sequence shown here is derived from an EMBL/GenBank/DDBJ whole genome shotgun (WGS) entry which is preliminary data.</text>
</comment>
<dbReference type="Gene3D" id="1.10.10.60">
    <property type="entry name" value="Homeodomain-like"/>
    <property type="match status" value="1"/>
</dbReference>
<feature type="domain" description="Response regulatory" evidence="7">
    <location>
        <begin position="1"/>
        <end position="109"/>
    </location>
</feature>
<dbReference type="SUPFAM" id="SSF52172">
    <property type="entry name" value="CheY-like"/>
    <property type="match status" value="1"/>
</dbReference>
<keyword evidence="3" id="KW-0805">Transcription regulation</keyword>
<dbReference type="PANTHER" id="PTHR43874:SF19">
    <property type="entry name" value="RESPONSE REGULATOR 23-RELATED"/>
    <property type="match status" value="1"/>
</dbReference>
<dbReference type="SMART" id="SM00448">
    <property type="entry name" value="REC"/>
    <property type="match status" value="1"/>
</dbReference>
<evidence type="ECO:0000256" key="5">
    <source>
        <dbReference type="ARBA" id="ARBA00023242"/>
    </source>
</evidence>
<dbReference type="InterPro" id="IPR011006">
    <property type="entry name" value="CheY-like_superfamily"/>
</dbReference>
<feature type="non-terminal residue" evidence="8">
    <location>
        <position position="465"/>
    </location>
</feature>